<gene>
    <name evidence="1" type="ORF">OMM_07554</name>
</gene>
<evidence type="ECO:0000313" key="2">
    <source>
        <dbReference type="Proteomes" id="UP000189670"/>
    </source>
</evidence>
<dbReference type="Proteomes" id="UP000189670">
    <property type="component" value="Unassembled WGS sequence"/>
</dbReference>
<sequence length="150" mass="17738">MAHCKTCHTSENIECDVKVYLAMYYLKPLEQIVRKFFILYSASYSTDDVLEICNVIFCKLFENQCALLKDYNPDKAGFYTFLKVISKTTVIDYLRYRTFRIMNELEDDPKSDYLSHYLEQKEKRKIVHESLQKIKSKKTTRCSGTGPERL</sequence>
<organism evidence="1 2">
    <name type="scientific">Candidatus Magnetoglobus multicellularis str. Araruama</name>
    <dbReference type="NCBI Taxonomy" id="890399"/>
    <lineage>
        <taxon>Bacteria</taxon>
        <taxon>Pseudomonadati</taxon>
        <taxon>Thermodesulfobacteriota</taxon>
        <taxon>Desulfobacteria</taxon>
        <taxon>Desulfobacterales</taxon>
        <taxon>Desulfobacteraceae</taxon>
        <taxon>Candidatus Magnetoglobus</taxon>
    </lineage>
</organism>
<dbReference type="EMBL" id="ATBP01000156">
    <property type="protein sequence ID" value="ETR72353.1"/>
    <property type="molecule type" value="Genomic_DNA"/>
</dbReference>
<reference evidence="2" key="1">
    <citation type="submission" date="2012-11" db="EMBL/GenBank/DDBJ databases">
        <authorList>
            <person name="Lucero-Rivera Y.E."/>
            <person name="Tovar-Ramirez D."/>
        </authorList>
    </citation>
    <scope>NUCLEOTIDE SEQUENCE [LARGE SCALE GENOMIC DNA]</scope>
    <source>
        <strain evidence="2">Araruama</strain>
    </source>
</reference>
<name>A0A1V1PC51_9BACT</name>
<evidence type="ECO:0000313" key="1">
    <source>
        <dbReference type="EMBL" id="ETR72353.1"/>
    </source>
</evidence>
<protein>
    <submittedName>
        <fullName evidence="1">Uncharacterized protein</fullName>
    </submittedName>
</protein>
<comment type="caution">
    <text evidence="1">The sequence shown here is derived from an EMBL/GenBank/DDBJ whole genome shotgun (WGS) entry which is preliminary data.</text>
</comment>
<proteinExistence type="predicted"/>
<accession>A0A1V1PC51</accession>
<dbReference type="AlphaFoldDB" id="A0A1V1PC51"/>